<organism evidence="2 3">
    <name type="scientific">Dothistroma septosporum (strain NZE10 / CBS 128990)</name>
    <name type="common">Red band needle blight fungus</name>
    <name type="synonym">Mycosphaerella pini</name>
    <dbReference type="NCBI Taxonomy" id="675120"/>
    <lineage>
        <taxon>Eukaryota</taxon>
        <taxon>Fungi</taxon>
        <taxon>Dikarya</taxon>
        <taxon>Ascomycota</taxon>
        <taxon>Pezizomycotina</taxon>
        <taxon>Dothideomycetes</taxon>
        <taxon>Dothideomycetidae</taxon>
        <taxon>Mycosphaerellales</taxon>
        <taxon>Mycosphaerellaceae</taxon>
        <taxon>Dothistroma</taxon>
    </lineage>
</organism>
<dbReference type="AlphaFoldDB" id="N1Q1J8"/>
<name>N1Q1J8_DOTSN</name>
<dbReference type="OrthoDB" id="5403747at2759"/>
<sequence>MSTAANKTDTAFTARDFQMLAKAMGCMKGEIAVDYSKFAEVGGYKNANSAKASWHSLKKKLDKASEGTVSFAGEPDTAGVPASPKSKKRKSASNDEQGEEDDTIDTAPLAKSTKKGRKPKASSAAANTKAEAQAVARIKKPDEEMGENGGAVKDEAEGEDEDAFQAKIKD</sequence>
<feature type="region of interest" description="Disordered" evidence="1">
    <location>
        <begin position="52"/>
        <end position="170"/>
    </location>
</feature>
<protein>
    <submittedName>
        <fullName evidence="2">Uncharacterized protein</fullName>
    </submittedName>
</protein>
<dbReference type="OMA" id="TEVYHER"/>
<gene>
    <name evidence="2" type="ORF">DOTSEDRAFT_68399</name>
</gene>
<dbReference type="Proteomes" id="UP000016933">
    <property type="component" value="Unassembled WGS sequence"/>
</dbReference>
<evidence type="ECO:0000313" key="3">
    <source>
        <dbReference type="Proteomes" id="UP000016933"/>
    </source>
</evidence>
<keyword evidence="3" id="KW-1185">Reference proteome</keyword>
<dbReference type="STRING" id="675120.N1Q1J8"/>
<dbReference type="eggNOG" id="ENOG502RM7G">
    <property type="taxonomic scope" value="Eukaryota"/>
</dbReference>
<proteinExistence type="predicted"/>
<evidence type="ECO:0000313" key="2">
    <source>
        <dbReference type="EMBL" id="EME49601.1"/>
    </source>
</evidence>
<reference evidence="3" key="1">
    <citation type="journal article" date="2012" name="PLoS Genet.">
        <title>The genomes of the fungal plant pathogens Cladosporium fulvum and Dothistroma septosporum reveal adaptation to different hosts and lifestyles but also signatures of common ancestry.</title>
        <authorList>
            <person name="de Wit P.J.G.M."/>
            <person name="van der Burgt A."/>
            <person name="Oekmen B."/>
            <person name="Stergiopoulos I."/>
            <person name="Abd-Elsalam K.A."/>
            <person name="Aerts A.L."/>
            <person name="Bahkali A.H."/>
            <person name="Beenen H.G."/>
            <person name="Chettri P."/>
            <person name="Cox M.P."/>
            <person name="Datema E."/>
            <person name="de Vries R.P."/>
            <person name="Dhillon B."/>
            <person name="Ganley A.R."/>
            <person name="Griffiths S.A."/>
            <person name="Guo Y."/>
            <person name="Hamelin R.C."/>
            <person name="Henrissat B."/>
            <person name="Kabir M.S."/>
            <person name="Jashni M.K."/>
            <person name="Kema G."/>
            <person name="Klaubauf S."/>
            <person name="Lapidus A."/>
            <person name="Levasseur A."/>
            <person name="Lindquist E."/>
            <person name="Mehrabi R."/>
            <person name="Ohm R.A."/>
            <person name="Owen T.J."/>
            <person name="Salamov A."/>
            <person name="Schwelm A."/>
            <person name="Schijlen E."/>
            <person name="Sun H."/>
            <person name="van den Burg H.A."/>
            <person name="van Ham R.C.H.J."/>
            <person name="Zhang S."/>
            <person name="Goodwin S.B."/>
            <person name="Grigoriev I.V."/>
            <person name="Collemare J."/>
            <person name="Bradshaw R.E."/>
        </authorList>
    </citation>
    <scope>NUCLEOTIDE SEQUENCE [LARGE SCALE GENOMIC DNA]</scope>
    <source>
        <strain evidence="3">NZE10 / CBS 128990</strain>
    </source>
</reference>
<feature type="compositionally biased region" description="Low complexity" evidence="1">
    <location>
        <begin position="121"/>
        <end position="136"/>
    </location>
</feature>
<evidence type="ECO:0000256" key="1">
    <source>
        <dbReference type="SAM" id="MobiDB-lite"/>
    </source>
</evidence>
<dbReference type="EMBL" id="KB446535">
    <property type="protein sequence ID" value="EME49601.1"/>
    <property type="molecule type" value="Genomic_DNA"/>
</dbReference>
<dbReference type="HOGENOM" id="CLU_1570612_0_0_1"/>
<accession>N1Q1J8</accession>
<reference evidence="2 3" key="2">
    <citation type="journal article" date="2012" name="PLoS Pathog.">
        <title>Diverse lifestyles and strategies of plant pathogenesis encoded in the genomes of eighteen Dothideomycetes fungi.</title>
        <authorList>
            <person name="Ohm R.A."/>
            <person name="Feau N."/>
            <person name="Henrissat B."/>
            <person name="Schoch C.L."/>
            <person name="Horwitz B.A."/>
            <person name="Barry K.W."/>
            <person name="Condon B.J."/>
            <person name="Copeland A.C."/>
            <person name="Dhillon B."/>
            <person name="Glaser F."/>
            <person name="Hesse C.N."/>
            <person name="Kosti I."/>
            <person name="LaButti K."/>
            <person name="Lindquist E.A."/>
            <person name="Lucas S."/>
            <person name="Salamov A.A."/>
            <person name="Bradshaw R.E."/>
            <person name="Ciuffetti L."/>
            <person name="Hamelin R.C."/>
            <person name="Kema G.H.J."/>
            <person name="Lawrence C."/>
            <person name="Scott J.A."/>
            <person name="Spatafora J.W."/>
            <person name="Turgeon B.G."/>
            <person name="de Wit P.J.G.M."/>
            <person name="Zhong S."/>
            <person name="Goodwin S.B."/>
            <person name="Grigoriev I.V."/>
        </authorList>
    </citation>
    <scope>NUCLEOTIDE SEQUENCE [LARGE SCALE GENOMIC DNA]</scope>
    <source>
        <strain evidence="3">NZE10 / CBS 128990</strain>
    </source>
</reference>